<accession>A0A916NB70</accession>
<evidence type="ECO:0000313" key="2">
    <source>
        <dbReference type="Proteomes" id="UP000680038"/>
    </source>
</evidence>
<organism evidence="1 2">
    <name type="scientific">Dyadobacter helix</name>
    <dbReference type="NCBI Taxonomy" id="2822344"/>
    <lineage>
        <taxon>Bacteria</taxon>
        <taxon>Pseudomonadati</taxon>
        <taxon>Bacteroidota</taxon>
        <taxon>Cytophagia</taxon>
        <taxon>Cytophagales</taxon>
        <taxon>Spirosomataceae</taxon>
        <taxon>Dyadobacter</taxon>
    </lineage>
</organism>
<keyword evidence="2" id="KW-1185">Reference proteome</keyword>
<sequence length="82" mass="9457">MNIVSNKNRTPLGEVLFAQSEWRRMKIKADLLALGLSEGRWRGIHERVEAHLLPAYVRDVIVKELPQTAPLFEHPKLKCELV</sequence>
<dbReference type="Proteomes" id="UP000680038">
    <property type="component" value="Unassembled WGS sequence"/>
</dbReference>
<dbReference type="EMBL" id="CAJRAF010000001">
    <property type="protein sequence ID" value="CAG4992321.1"/>
    <property type="molecule type" value="Genomic_DNA"/>
</dbReference>
<protein>
    <submittedName>
        <fullName evidence="1">Uncharacterized protein</fullName>
    </submittedName>
</protein>
<reference evidence="1" key="1">
    <citation type="submission" date="2021-04" db="EMBL/GenBank/DDBJ databases">
        <authorList>
            <person name="Rodrigo-Torres L."/>
            <person name="Arahal R. D."/>
            <person name="Lucena T."/>
        </authorList>
    </citation>
    <scope>NUCLEOTIDE SEQUENCE</scope>
    <source>
        <strain evidence="1">CECT 9275</strain>
    </source>
</reference>
<evidence type="ECO:0000313" key="1">
    <source>
        <dbReference type="EMBL" id="CAG4992321.1"/>
    </source>
</evidence>
<gene>
    <name evidence="1" type="ORF">DYBT9275_00939</name>
</gene>
<dbReference type="AlphaFoldDB" id="A0A916NB70"/>
<proteinExistence type="predicted"/>
<name>A0A916NB70_9BACT</name>
<dbReference type="RefSeq" id="WP_215237643.1">
    <property type="nucleotide sequence ID" value="NZ_CAJRAF010000001.1"/>
</dbReference>
<comment type="caution">
    <text evidence="1">The sequence shown here is derived from an EMBL/GenBank/DDBJ whole genome shotgun (WGS) entry which is preliminary data.</text>
</comment>